<organism evidence="17 18">
    <name type="scientific">Agrocybe pediades</name>
    <dbReference type="NCBI Taxonomy" id="84607"/>
    <lineage>
        <taxon>Eukaryota</taxon>
        <taxon>Fungi</taxon>
        <taxon>Dikarya</taxon>
        <taxon>Basidiomycota</taxon>
        <taxon>Agaricomycotina</taxon>
        <taxon>Agaricomycetes</taxon>
        <taxon>Agaricomycetidae</taxon>
        <taxon>Agaricales</taxon>
        <taxon>Agaricineae</taxon>
        <taxon>Strophariaceae</taxon>
        <taxon>Agrocybe</taxon>
    </lineage>
</organism>
<dbReference type="Gene3D" id="3.10.50.40">
    <property type="match status" value="1"/>
</dbReference>
<evidence type="ECO:0000259" key="16">
    <source>
        <dbReference type="PROSITE" id="PS50059"/>
    </source>
</evidence>
<name>A0A8H4VVC2_9AGAR</name>
<keyword evidence="7 13" id="KW-0479">Metal-binding</keyword>
<dbReference type="PRINTS" id="PR00385">
    <property type="entry name" value="P450"/>
</dbReference>
<gene>
    <name evidence="17" type="ORF">D9613_000777</name>
</gene>
<comment type="similarity">
    <text evidence="4">Belongs to the cytochrome P450 family.</text>
</comment>
<feature type="compositionally biased region" description="Basic and acidic residues" evidence="15">
    <location>
        <begin position="183"/>
        <end position="209"/>
    </location>
</feature>
<dbReference type="PRINTS" id="PR00463">
    <property type="entry name" value="EP450I"/>
</dbReference>
<dbReference type="Proteomes" id="UP000521872">
    <property type="component" value="Unassembled WGS sequence"/>
</dbReference>
<evidence type="ECO:0000313" key="17">
    <source>
        <dbReference type="EMBL" id="KAF4621314.1"/>
    </source>
</evidence>
<dbReference type="InterPro" id="IPR046357">
    <property type="entry name" value="PPIase_dom_sf"/>
</dbReference>
<evidence type="ECO:0000256" key="4">
    <source>
        <dbReference type="ARBA" id="ARBA00010617"/>
    </source>
</evidence>
<dbReference type="InterPro" id="IPR050121">
    <property type="entry name" value="Cytochrome_P450_monoxygenase"/>
</dbReference>
<keyword evidence="6" id="KW-0812">Transmembrane</keyword>
<evidence type="ECO:0000313" key="18">
    <source>
        <dbReference type="Proteomes" id="UP000521872"/>
    </source>
</evidence>
<feature type="compositionally biased region" description="Basic and acidic residues" evidence="15">
    <location>
        <begin position="219"/>
        <end position="251"/>
    </location>
</feature>
<evidence type="ECO:0000256" key="5">
    <source>
        <dbReference type="ARBA" id="ARBA00022617"/>
    </source>
</evidence>
<evidence type="ECO:0000256" key="2">
    <source>
        <dbReference type="ARBA" id="ARBA00004370"/>
    </source>
</evidence>
<dbReference type="Pfam" id="PF00067">
    <property type="entry name" value="p450"/>
    <property type="match status" value="1"/>
</dbReference>
<comment type="cofactor">
    <cofactor evidence="1 13">
        <name>heme</name>
        <dbReference type="ChEBI" id="CHEBI:30413"/>
    </cofactor>
</comment>
<dbReference type="PANTHER" id="PTHR24305">
    <property type="entry name" value="CYTOCHROME P450"/>
    <property type="match status" value="1"/>
</dbReference>
<evidence type="ECO:0000256" key="8">
    <source>
        <dbReference type="ARBA" id="ARBA00022989"/>
    </source>
</evidence>
<reference evidence="17 18" key="1">
    <citation type="submission" date="2019-12" db="EMBL/GenBank/DDBJ databases">
        <authorList>
            <person name="Floudas D."/>
            <person name="Bentzer J."/>
            <person name="Ahren D."/>
            <person name="Johansson T."/>
            <person name="Persson P."/>
            <person name="Tunlid A."/>
        </authorList>
    </citation>
    <scope>NUCLEOTIDE SEQUENCE [LARGE SCALE GENOMIC DNA]</scope>
    <source>
        <strain evidence="17 18">CBS 102.39</strain>
    </source>
</reference>
<dbReference type="SUPFAM" id="SSF48264">
    <property type="entry name" value="Cytochrome P450"/>
    <property type="match status" value="1"/>
</dbReference>
<evidence type="ECO:0000256" key="9">
    <source>
        <dbReference type="ARBA" id="ARBA00023002"/>
    </source>
</evidence>
<keyword evidence="10 13" id="KW-0408">Iron</keyword>
<evidence type="ECO:0000256" key="15">
    <source>
        <dbReference type="SAM" id="MobiDB-lite"/>
    </source>
</evidence>
<dbReference type="EC" id="5.2.1.8" evidence="14"/>
<dbReference type="SUPFAM" id="SSF54534">
    <property type="entry name" value="FKBP-like"/>
    <property type="match status" value="1"/>
</dbReference>
<feature type="binding site" description="axial binding residue" evidence="13">
    <location>
        <position position="738"/>
    </location>
    <ligand>
        <name>heme</name>
        <dbReference type="ChEBI" id="CHEBI:30413"/>
    </ligand>
    <ligandPart>
        <name>Fe</name>
        <dbReference type="ChEBI" id="CHEBI:18248"/>
    </ligandPart>
</feature>
<dbReference type="PANTHER" id="PTHR24305:SF166">
    <property type="entry name" value="CYTOCHROME P450 12A4, MITOCHONDRIAL-RELATED"/>
    <property type="match status" value="1"/>
</dbReference>
<dbReference type="CDD" id="cd11070">
    <property type="entry name" value="CYP56-like"/>
    <property type="match status" value="1"/>
</dbReference>
<dbReference type="GO" id="GO:0003755">
    <property type="term" value="F:peptidyl-prolyl cis-trans isomerase activity"/>
    <property type="evidence" value="ECO:0007669"/>
    <property type="project" value="UniProtKB-KW"/>
</dbReference>
<feature type="region of interest" description="Disordered" evidence="15">
    <location>
        <begin position="117"/>
        <end position="251"/>
    </location>
</feature>
<evidence type="ECO:0000256" key="7">
    <source>
        <dbReference type="ARBA" id="ARBA00022723"/>
    </source>
</evidence>
<dbReference type="Gene3D" id="2.60.120.340">
    <property type="entry name" value="Nucleoplasmin core domain"/>
    <property type="match status" value="1"/>
</dbReference>
<dbReference type="GO" id="GO:0016020">
    <property type="term" value="C:membrane"/>
    <property type="evidence" value="ECO:0007669"/>
    <property type="project" value="UniProtKB-SubCell"/>
</dbReference>
<dbReference type="GO" id="GO:0004497">
    <property type="term" value="F:monooxygenase activity"/>
    <property type="evidence" value="ECO:0007669"/>
    <property type="project" value="UniProtKB-KW"/>
</dbReference>
<dbReference type="PROSITE" id="PS50059">
    <property type="entry name" value="FKBP_PPIASE"/>
    <property type="match status" value="1"/>
</dbReference>
<dbReference type="GO" id="GO:0005506">
    <property type="term" value="F:iron ion binding"/>
    <property type="evidence" value="ECO:0007669"/>
    <property type="project" value="InterPro"/>
</dbReference>
<keyword evidence="5 13" id="KW-0349">Heme</keyword>
<comment type="catalytic activity">
    <reaction evidence="14">
        <text>[protein]-peptidylproline (omega=180) = [protein]-peptidylproline (omega=0)</text>
        <dbReference type="Rhea" id="RHEA:16237"/>
        <dbReference type="Rhea" id="RHEA-COMP:10747"/>
        <dbReference type="Rhea" id="RHEA-COMP:10748"/>
        <dbReference type="ChEBI" id="CHEBI:83833"/>
        <dbReference type="ChEBI" id="CHEBI:83834"/>
        <dbReference type="EC" id="5.2.1.8"/>
    </reaction>
</comment>
<sequence>MSYTLGLWHIVVEGGKEKAVHLPADLQITNVSFDEEIADPAGRSVVKMKFVPVNTLTYDDEDEEEEEEEKETEMDTTILCALTPGKIEQASVNLILDEDGEFVFSVSGKNTVHLTGNYIKQPTDQEPSDDEDEMFSDEEDAYDLREVSSDVEMHPDDLDSGDETDASRFEEVNDEAPAKPAKRARESDAAEGKADAESTKKSKKQKAEGGKAVPAAEAPKAEKADKKKKEKKSEGEDKKEKSEEKKADPKVGVKKTIAGGVVIQDATIGKGPMAKKGNTVSMRYVGKLTNGKIFDKNVSGKPFTFHLGKGEVIKGWDEGIVGMQPGGERMLTIPPSMGYGSKRQDPIPANSTLIFAFAEAGWDVYTSVSVFPGIRTMVVLADAGAIKEVTSSRARFPKPVHHYRALTFYGRNIVASEGDEWKKYRKISAPAFSDRNNRLVWDASVTIMEGLFRDVWKDRDVINVDHCVDITLPVALFVIGAAGFGRGISWTEDDAIPAGHSMGYKQALHIVTSEFFFKLLLPEWALKLTERTHNVVVAFDELRRYMVEMIHERQNAEKVERHDLFSSLLEANNNELDIAALTEDELIGNIYIFLVAGHETTAHTLCFTFALLALYPDEQEKLYEHIRSVVPKGRNATYDEMPLLTYSNAVFYETLRMFPPVTGIPKITVEDTTITASNAQGETKPVVIPKGADITISTPGLHYNPRYWEDPHSFKPSRFLKDWPRDAFVPFSAGARACIGRKFFETEGIAILTMLVSQYKISIKEEPQFAHETFEQRKSRVLAVRAGLTITPLRVPLVFTRRT</sequence>
<keyword evidence="8" id="KW-1133">Transmembrane helix</keyword>
<dbReference type="InterPro" id="IPR001179">
    <property type="entry name" value="PPIase_FKBP_dom"/>
</dbReference>
<dbReference type="GO" id="GO:0016705">
    <property type="term" value="F:oxidoreductase activity, acting on paired donors, with incorporation or reduction of molecular oxygen"/>
    <property type="evidence" value="ECO:0007669"/>
    <property type="project" value="InterPro"/>
</dbReference>
<keyword evidence="14" id="KW-0697">Rotamase</keyword>
<evidence type="ECO:0000256" key="13">
    <source>
        <dbReference type="PIRSR" id="PIRSR602401-1"/>
    </source>
</evidence>
<dbReference type="InterPro" id="IPR002401">
    <property type="entry name" value="Cyt_P450_E_grp-I"/>
</dbReference>
<dbReference type="InterPro" id="IPR036396">
    <property type="entry name" value="Cyt_P450_sf"/>
</dbReference>
<keyword evidence="11" id="KW-0503">Monooxygenase</keyword>
<dbReference type="InterPro" id="IPR001128">
    <property type="entry name" value="Cyt_P450"/>
</dbReference>
<evidence type="ECO:0000256" key="12">
    <source>
        <dbReference type="ARBA" id="ARBA00023136"/>
    </source>
</evidence>
<evidence type="ECO:0000256" key="3">
    <source>
        <dbReference type="ARBA" id="ARBA00004721"/>
    </source>
</evidence>
<protein>
    <recommendedName>
        <fullName evidence="14">peptidylprolyl isomerase</fullName>
        <ecNumber evidence="14">5.2.1.8</ecNumber>
    </recommendedName>
</protein>
<feature type="compositionally biased region" description="Basic and acidic residues" evidence="15">
    <location>
        <begin position="142"/>
        <end position="157"/>
    </location>
</feature>
<dbReference type="Pfam" id="PF00254">
    <property type="entry name" value="FKBP_C"/>
    <property type="match status" value="1"/>
</dbReference>
<dbReference type="AlphaFoldDB" id="A0A8H4VVC2"/>
<feature type="domain" description="PPIase FKBP-type" evidence="16">
    <location>
        <begin position="277"/>
        <end position="363"/>
    </location>
</feature>
<dbReference type="PROSITE" id="PS00086">
    <property type="entry name" value="CYTOCHROME_P450"/>
    <property type="match status" value="1"/>
</dbReference>
<dbReference type="EMBL" id="JAACJL010000015">
    <property type="protein sequence ID" value="KAF4621314.1"/>
    <property type="molecule type" value="Genomic_DNA"/>
</dbReference>
<dbReference type="Pfam" id="PF17800">
    <property type="entry name" value="NPL"/>
    <property type="match status" value="1"/>
</dbReference>
<keyword evidence="14" id="KW-0413">Isomerase</keyword>
<dbReference type="InterPro" id="IPR041232">
    <property type="entry name" value="NPL"/>
</dbReference>
<proteinExistence type="inferred from homology"/>
<keyword evidence="12" id="KW-0472">Membrane</keyword>
<dbReference type="Gene3D" id="1.10.630.10">
    <property type="entry name" value="Cytochrome P450"/>
    <property type="match status" value="1"/>
</dbReference>
<accession>A0A8H4VVC2</accession>
<feature type="compositionally biased region" description="Acidic residues" evidence="15">
    <location>
        <begin position="126"/>
        <end position="141"/>
    </location>
</feature>
<evidence type="ECO:0000256" key="6">
    <source>
        <dbReference type="ARBA" id="ARBA00022692"/>
    </source>
</evidence>
<dbReference type="InterPro" id="IPR017972">
    <property type="entry name" value="Cyt_P450_CS"/>
</dbReference>
<comment type="pathway">
    <text evidence="3">Secondary metabolite biosynthesis; terpenoid biosynthesis.</text>
</comment>
<comment type="caution">
    <text evidence="17">The sequence shown here is derived from an EMBL/GenBank/DDBJ whole genome shotgun (WGS) entry which is preliminary data.</text>
</comment>
<comment type="subcellular location">
    <subcellularLocation>
        <location evidence="2">Membrane</location>
    </subcellularLocation>
</comment>
<evidence type="ECO:0000256" key="10">
    <source>
        <dbReference type="ARBA" id="ARBA00023004"/>
    </source>
</evidence>
<evidence type="ECO:0000256" key="14">
    <source>
        <dbReference type="PROSITE-ProRule" id="PRU00277"/>
    </source>
</evidence>
<dbReference type="GO" id="GO:0020037">
    <property type="term" value="F:heme binding"/>
    <property type="evidence" value="ECO:0007669"/>
    <property type="project" value="InterPro"/>
</dbReference>
<evidence type="ECO:0000256" key="1">
    <source>
        <dbReference type="ARBA" id="ARBA00001971"/>
    </source>
</evidence>
<keyword evidence="9" id="KW-0560">Oxidoreductase</keyword>
<evidence type="ECO:0000256" key="11">
    <source>
        <dbReference type="ARBA" id="ARBA00023033"/>
    </source>
</evidence>
<keyword evidence="18" id="KW-1185">Reference proteome</keyword>